<dbReference type="RefSeq" id="WP_377283691.1">
    <property type="nucleotide sequence ID" value="NZ_JBHRSI010000009.1"/>
</dbReference>
<dbReference type="SUPFAM" id="SSF46894">
    <property type="entry name" value="C-terminal effector domain of the bipartite response regulators"/>
    <property type="match status" value="1"/>
</dbReference>
<evidence type="ECO:0000256" key="1">
    <source>
        <dbReference type="ARBA" id="ARBA00023125"/>
    </source>
</evidence>
<feature type="DNA-binding region" description="OmpR/PhoB-type" evidence="2">
    <location>
        <begin position="1"/>
        <end position="98"/>
    </location>
</feature>
<evidence type="ECO:0000256" key="2">
    <source>
        <dbReference type="PROSITE-ProRule" id="PRU01091"/>
    </source>
</evidence>
<keyword evidence="5" id="KW-1185">Reference proteome</keyword>
<dbReference type="SMART" id="SM00862">
    <property type="entry name" value="Trans_reg_C"/>
    <property type="match status" value="1"/>
</dbReference>
<accession>A0ABW4N534</accession>
<proteinExistence type="predicted"/>
<protein>
    <submittedName>
        <fullName evidence="4">Helix-turn-helix domain-containing protein</fullName>
    </submittedName>
</protein>
<dbReference type="PROSITE" id="PS51755">
    <property type="entry name" value="OMPR_PHOB"/>
    <property type="match status" value="1"/>
</dbReference>
<reference evidence="5" key="1">
    <citation type="journal article" date="2019" name="Int. J. Syst. Evol. Microbiol.">
        <title>The Global Catalogue of Microorganisms (GCM) 10K type strain sequencing project: providing services to taxonomists for standard genome sequencing and annotation.</title>
        <authorList>
            <consortium name="The Broad Institute Genomics Platform"/>
            <consortium name="The Broad Institute Genome Sequencing Center for Infectious Disease"/>
            <person name="Wu L."/>
            <person name="Ma J."/>
        </authorList>
    </citation>
    <scope>NUCLEOTIDE SEQUENCE [LARGE SCALE GENOMIC DNA]</scope>
    <source>
        <strain evidence="5">DFY28</strain>
    </source>
</reference>
<dbReference type="InterPro" id="IPR016032">
    <property type="entry name" value="Sig_transdc_resp-reg_C-effctor"/>
</dbReference>
<comment type="caution">
    <text evidence="4">The sequence shown here is derived from an EMBL/GenBank/DDBJ whole genome shotgun (WGS) entry which is preliminary data.</text>
</comment>
<dbReference type="Pfam" id="PF00486">
    <property type="entry name" value="Trans_reg_C"/>
    <property type="match status" value="1"/>
</dbReference>
<sequence>MKGLRFNNLEFDEAFLTARAPDGTSIRFTRQERALLVRMAAHPGRLFSRDELLTALGSRGSDRNVDFTINRLRAKLGDTAARRRFISTQYGEGYLWVAATGDAPRCDAILAIAPLADGPEPVARLLDRLQRAIEDRLGRTGRVYVSSDGGREGAHRFELEVTAHRIGERTHVALVLRDARTAEVLSPLRTSFETDNSPAPDAAALADTLTEAMWRHLVLRPHAPVRPTSPPLHIRLHEASEVLDPPGHIWERNAAMIAELEARTPHDPSLPVLRAMQLLGTMIVRPSARPLNRRTVEAVECEIESLVLSAYERVGQDPVLALACAKLLLNTNRGHQELAEQLATAAFASSAAFAASFPMLAEISASRGDLAEAVRLYDEGLLLCERGSTFETYILVLKAAALIAADDRAGVEAVYRRLQEIAPPDLPRYALAFLPADDGDGLARNLAPLVDRATPGEARHLLALLCFRFARRFVRPEHAANLMRGPLTWMIRRFGPGIVSDELWCDIPEELGYLRAGRRSVAPS</sequence>
<dbReference type="Gene3D" id="1.10.10.10">
    <property type="entry name" value="Winged helix-like DNA-binding domain superfamily/Winged helix DNA-binding domain"/>
    <property type="match status" value="1"/>
</dbReference>
<name>A0ABW4N534_9CAUL</name>
<evidence type="ECO:0000313" key="4">
    <source>
        <dbReference type="EMBL" id="MFD1784360.1"/>
    </source>
</evidence>
<evidence type="ECO:0000259" key="3">
    <source>
        <dbReference type="PROSITE" id="PS51755"/>
    </source>
</evidence>
<organism evidence="4 5">
    <name type="scientific">Phenylobacterium terrae</name>
    <dbReference type="NCBI Taxonomy" id="2665495"/>
    <lineage>
        <taxon>Bacteria</taxon>
        <taxon>Pseudomonadati</taxon>
        <taxon>Pseudomonadota</taxon>
        <taxon>Alphaproteobacteria</taxon>
        <taxon>Caulobacterales</taxon>
        <taxon>Caulobacteraceae</taxon>
        <taxon>Phenylobacterium</taxon>
    </lineage>
</organism>
<feature type="domain" description="OmpR/PhoB-type" evidence="3">
    <location>
        <begin position="1"/>
        <end position="98"/>
    </location>
</feature>
<dbReference type="InterPro" id="IPR036388">
    <property type="entry name" value="WH-like_DNA-bd_sf"/>
</dbReference>
<keyword evidence="1 2" id="KW-0238">DNA-binding</keyword>
<dbReference type="InterPro" id="IPR001867">
    <property type="entry name" value="OmpR/PhoB-type_DNA-bd"/>
</dbReference>
<gene>
    <name evidence="4" type="ORF">ACFSC0_13215</name>
</gene>
<dbReference type="CDD" id="cd00383">
    <property type="entry name" value="trans_reg_C"/>
    <property type="match status" value="1"/>
</dbReference>
<evidence type="ECO:0000313" key="5">
    <source>
        <dbReference type="Proteomes" id="UP001597237"/>
    </source>
</evidence>
<dbReference type="EMBL" id="JBHUEY010000001">
    <property type="protein sequence ID" value="MFD1784360.1"/>
    <property type="molecule type" value="Genomic_DNA"/>
</dbReference>
<dbReference type="Proteomes" id="UP001597237">
    <property type="component" value="Unassembled WGS sequence"/>
</dbReference>